<proteinExistence type="predicted"/>
<keyword evidence="2" id="KW-1185">Reference proteome</keyword>
<dbReference type="AlphaFoldDB" id="A0AAD6KDJ2"/>
<gene>
    <name evidence="1" type="ORF">OIU84_030283</name>
</gene>
<organism evidence="1 2">
    <name type="scientific">Salix udensis</name>
    <dbReference type="NCBI Taxonomy" id="889485"/>
    <lineage>
        <taxon>Eukaryota</taxon>
        <taxon>Viridiplantae</taxon>
        <taxon>Streptophyta</taxon>
        <taxon>Embryophyta</taxon>
        <taxon>Tracheophyta</taxon>
        <taxon>Spermatophyta</taxon>
        <taxon>Magnoliopsida</taxon>
        <taxon>eudicotyledons</taxon>
        <taxon>Gunneridae</taxon>
        <taxon>Pentapetalae</taxon>
        <taxon>rosids</taxon>
        <taxon>fabids</taxon>
        <taxon>Malpighiales</taxon>
        <taxon>Salicaceae</taxon>
        <taxon>Saliceae</taxon>
        <taxon>Salix</taxon>
    </lineage>
</organism>
<name>A0AAD6KDJ2_9ROSI</name>
<evidence type="ECO:0000313" key="2">
    <source>
        <dbReference type="Proteomes" id="UP001162972"/>
    </source>
</evidence>
<dbReference type="Proteomes" id="UP001162972">
    <property type="component" value="Chromosome 7"/>
</dbReference>
<dbReference type="EMBL" id="JAPFFJ010000009">
    <property type="protein sequence ID" value="KAJ6420337.1"/>
    <property type="molecule type" value="Genomic_DNA"/>
</dbReference>
<protein>
    <submittedName>
        <fullName evidence="1">Uncharacterized protein</fullName>
    </submittedName>
</protein>
<accession>A0AAD6KDJ2</accession>
<reference evidence="1 2" key="1">
    <citation type="journal article" date="2023" name="Int. J. Mol. Sci.">
        <title>De Novo Assembly and Annotation of 11 Diverse Shrub Willow (Salix) Genomes Reveals Novel Gene Organization in Sex-Linked Regions.</title>
        <authorList>
            <person name="Hyden B."/>
            <person name="Feng K."/>
            <person name="Yates T.B."/>
            <person name="Jawdy S."/>
            <person name="Cereghino C."/>
            <person name="Smart L.B."/>
            <person name="Muchero W."/>
        </authorList>
    </citation>
    <scope>NUCLEOTIDE SEQUENCE [LARGE SCALE GENOMIC DNA]</scope>
    <source>
        <tissue evidence="1">Shoot tip</tissue>
    </source>
</reference>
<comment type="caution">
    <text evidence="1">The sequence shown here is derived from an EMBL/GenBank/DDBJ whole genome shotgun (WGS) entry which is preliminary data.</text>
</comment>
<sequence length="92" mass="10606">MACSSVESVAGVGFRRFPLLQTRIPYDWSLILAATVYHLWQERNRRVFNNNARSASSIINDIYQQIRDKLSSHGGHDKIPETTLAMWNIQDE</sequence>
<evidence type="ECO:0000313" key="1">
    <source>
        <dbReference type="EMBL" id="KAJ6420337.1"/>
    </source>
</evidence>